<keyword evidence="1" id="KW-0175">Coiled coil</keyword>
<proteinExistence type="predicted"/>
<sequence>MQPLANGRLKAANPAAGRPVRAVPHLCSASAAPAAPQWRARRLHAGAADGISISSISIAAAAAAAAALAVPPPALAAAAAEAAAAAGAGQDLLQLGGVLGIAFGGGFAALWRLSAADAAAAQAAASGARAEVAARDEEIARLEAELEAERKARQEAESLAPRLSEASKNIMKLEKALEIKDGQLDVFLSTARRQIKALEDDIRALQQLPHS</sequence>
<dbReference type="InParanoid" id="A0A2V0PDT0"/>
<dbReference type="EMBL" id="BDRX01000063">
    <property type="protein sequence ID" value="GBF95327.1"/>
    <property type="molecule type" value="Genomic_DNA"/>
</dbReference>
<dbReference type="AlphaFoldDB" id="A0A2V0PDT0"/>
<keyword evidence="3" id="KW-1185">Reference proteome</keyword>
<dbReference type="Proteomes" id="UP000247498">
    <property type="component" value="Unassembled WGS sequence"/>
</dbReference>
<comment type="caution">
    <text evidence="2">The sequence shown here is derived from an EMBL/GenBank/DDBJ whole genome shotgun (WGS) entry which is preliminary data.</text>
</comment>
<accession>A0A2V0PDT0</accession>
<evidence type="ECO:0000256" key="1">
    <source>
        <dbReference type="SAM" id="Coils"/>
    </source>
</evidence>
<evidence type="ECO:0000313" key="3">
    <source>
        <dbReference type="Proteomes" id="UP000247498"/>
    </source>
</evidence>
<protein>
    <submittedName>
        <fullName evidence="2">Uncharacterized protein</fullName>
    </submittedName>
</protein>
<name>A0A2V0PDT0_9CHLO</name>
<evidence type="ECO:0000313" key="2">
    <source>
        <dbReference type="EMBL" id="GBF95327.1"/>
    </source>
</evidence>
<reference evidence="2 3" key="1">
    <citation type="journal article" date="2018" name="Sci. Rep.">
        <title>Raphidocelis subcapitata (=Pseudokirchneriella subcapitata) provides an insight into genome evolution and environmental adaptations in the Sphaeropleales.</title>
        <authorList>
            <person name="Suzuki S."/>
            <person name="Yamaguchi H."/>
            <person name="Nakajima N."/>
            <person name="Kawachi M."/>
        </authorList>
    </citation>
    <scope>NUCLEOTIDE SEQUENCE [LARGE SCALE GENOMIC DNA]</scope>
    <source>
        <strain evidence="2 3">NIES-35</strain>
    </source>
</reference>
<feature type="coiled-coil region" evidence="1">
    <location>
        <begin position="125"/>
        <end position="208"/>
    </location>
</feature>
<dbReference type="OrthoDB" id="534739at2759"/>
<organism evidence="2 3">
    <name type="scientific">Raphidocelis subcapitata</name>
    <dbReference type="NCBI Taxonomy" id="307507"/>
    <lineage>
        <taxon>Eukaryota</taxon>
        <taxon>Viridiplantae</taxon>
        <taxon>Chlorophyta</taxon>
        <taxon>core chlorophytes</taxon>
        <taxon>Chlorophyceae</taxon>
        <taxon>CS clade</taxon>
        <taxon>Sphaeropleales</taxon>
        <taxon>Selenastraceae</taxon>
        <taxon>Raphidocelis</taxon>
    </lineage>
</organism>
<gene>
    <name evidence="2" type="ORF">Rsub_07755</name>
</gene>